<sequence length="175" mass="19691">MNSQQSDLKLSGLLFQDSEHVLVERITYLKEYLSYVMKELRSQAELSQADIAEVLGVKQPAVAKLEKADRQHDIESVMRYLHAVGAELTVGVKRDDRFYQVSEPSNTVIVDVPEDICGESQRCQMDVRSYVHDALDHYCLEGQNTAAEWFGFEVEVSLSPQGPEGEQVEAEAVLV</sequence>
<reference evidence="2 3" key="1">
    <citation type="submission" date="2024-02" db="EMBL/GenBank/DDBJ databases">
        <title>Deinococcus carri NBRC 110142.</title>
        <authorList>
            <person name="Ichikawa N."/>
            <person name="Katano-Makiyama Y."/>
            <person name="Hidaka K."/>
        </authorList>
    </citation>
    <scope>NUCLEOTIDE SEQUENCE [LARGE SCALE GENOMIC DNA]</scope>
    <source>
        <strain evidence="2 3">NBRC 110142</strain>
    </source>
</reference>
<dbReference type="CDD" id="cd00093">
    <property type="entry name" value="HTH_XRE"/>
    <property type="match status" value="1"/>
</dbReference>
<feature type="domain" description="HTH cro/C1-type" evidence="1">
    <location>
        <begin position="37"/>
        <end position="67"/>
    </location>
</feature>
<evidence type="ECO:0000313" key="2">
    <source>
        <dbReference type="EMBL" id="GAA5513054.1"/>
    </source>
</evidence>
<proteinExistence type="predicted"/>
<comment type="caution">
    <text evidence="2">The sequence shown here is derived from an EMBL/GenBank/DDBJ whole genome shotgun (WGS) entry which is preliminary data.</text>
</comment>
<evidence type="ECO:0000313" key="3">
    <source>
        <dbReference type="Proteomes" id="UP001401887"/>
    </source>
</evidence>
<dbReference type="InterPro" id="IPR001387">
    <property type="entry name" value="Cro/C1-type_HTH"/>
</dbReference>
<dbReference type="SMART" id="SM00530">
    <property type="entry name" value="HTH_XRE"/>
    <property type="match status" value="1"/>
</dbReference>
<gene>
    <name evidence="2" type="ORF">Dcar01_01780</name>
</gene>
<organism evidence="2 3">
    <name type="scientific">Deinococcus carri</name>
    <dbReference type="NCBI Taxonomy" id="1211323"/>
    <lineage>
        <taxon>Bacteria</taxon>
        <taxon>Thermotogati</taxon>
        <taxon>Deinococcota</taxon>
        <taxon>Deinococci</taxon>
        <taxon>Deinococcales</taxon>
        <taxon>Deinococcaceae</taxon>
        <taxon>Deinococcus</taxon>
    </lineage>
</organism>
<evidence type="ECO:0000259" key="1">
    <source>
        <dbReference type="PROSITE" id="PS50943"/>
    </source>
</evidence>
<dbReference type="RefSeq" id="WP_345464042.1">
    <property type="nucleotide sequence ID" value="NZ_BAABRP010000005.1"/>
</dbReference>
<name>A0ABP9W6R1_9DEIO</name>
<keyword evidence="3" id="KW-1185">Reference proteome</keyword>
<dbReference type="PROSITE" id="PS50943">
    <property type="entry name" value="HTH_CROC1"/>
    <property type="match status" value="1"/>
</dbReference>
<protein>
    <recommendedName>
        <fullName evidence="1">HTH cro/C1-type domain-containing protein</fullName>
    </recommendedName>
</protein>
<dbReference type="EMBL" id="BAABRP010000005">
    <property type="protein sequence ID" value="GAA5513054.1"/>
    <property type="molecule type" value="Genomic_DNA"/>
</dbReference>
<dbReference type="InterPro" id="IPR039554">
    <property type="entry name" value="HigA2-like_HTH"/>
</dbReference>
<dbReference type="Gene3D" id="1.10.260.40">
    <property type="entry name" value="lambda repressor-like DNA-binding domains"/>
    <property type="match status" value="1"/>
</dbReference>
<dbReference type="Pfam" id="PF13744">
    <property type="entry name" value="HTH_37"/>
    <property type="match status" value="1"/>
</dbReference>
<dbReference type="Proteomes" id="UP001401887">
    <property type="component" value="Unassembled WGS sequence"/>
</dbReference>
<dbReference type="SUPFAM" id="SSF47413">
    <property type="entry name" value="lambda repressor-like DNA-binding domains"/>
    <property type="match status" value="1"/>
</dbReference>
<dbReference type="InterPro" id="IPR010982">
    <property type="entry name" value="Lambda_DNA-bd_dom_sf"/>
</dbReference>
<accession>A0ABP9W6R1</accession>